<keyword evidence="3" id="KW-1185">Reference proteome</keyword>
<feature type="region of interest" description="Disordered" evidence="1">
    <location>
        <begin position="251"/>
        <end position="292"/>
    </location>
</feature>
<protein>
    <submittedName>
        <fullName evidence="2">Uncharacterized protein</fullName>
    </submittedName>
</protein>
<feature type="compositionally biased region" description="Low complexity" evidence="1">
    <location>
        <begin position="253"/>
        <end position="275"/>
    </location>
</feature>
<organism evidence="2 3">
    <name type="scientific">Motilibacter deserti</name>
    <dbReference type="NCBI Taxonomy" id="2714956"/>
    <lineage>
        <taxon>Bacteria</taxon>
        <taxon>Bacillati</taxon>
        <taxon>Actinomycetota</taxon>
        <taxon>Actinomycetes</taxon>
        <taxon>Motilibacterales</taxon>
        <taxon>Motilibacteraceae</taxon>
        <taxon>Motilibacter</taxon>
    </lineage>
</organism>
<evidence type="ECO:0000313" key="3">
    <source>
        <dbReference type="Proteomes" id="UP000800981"/>
    </source>
</evidence>
<feature type="region of interest" description="Disordered" evidence="1">
    <location>
        <begin position="204"/>
        <end position="224"/>
    </location>
</feature>
<comment type="caution">
    <text evidence="2">The sequence shown here is derived from an EMBL/GenBank/DDBJ whole genome shotgun (WGS) entry which is preliminary data.</text>
</comment>
<gene>
    <name evidence="2" type="ORF">G9H71_06780</name>
</gene>
<reference evidence="2 3" key="1">
    <citation type="submission" date="2020-03" db="EMBL/GenBank/DDBJ databases">
        <title>Two novel Motilibacter sp.</title>
        <authorList>
            <person name="Liu S."/>
        </authorList>
    </citation>
    <scope>NUCLEOTIDE SEQUENCE [LARGE SCALE GENOMIC DNA]</scope>
    <source>
        <strain evidence="2 3">E257</strain>
    </source>
</reference>
<name>A0ABX0GUV0_9ACTN</name>
<sequence>MSRRRGPLPEDGPPSGAIGPVRDESEDGDPWLADELAAGPDQEREPSRTGRLAGRAAAVLVLGVLVAAVADLPAQLAGDPPVPDAAGPRVPAVAGWPLRGDLASALRRPESPVAQAARSLLADEPGTVLVWGGTVAGTKALLAVEPGPPAGRGVVAYQPPRGKWSRVTVRPARGGAAGWAVILPTPVFGRALLAVGPPGVRLPEAGRRVDPHQNGGRGRLSWSSMPGWNGAGILPLEGTSTASVSVRLPAGSAGPADVPVPVTVAVGPPRTGARPTPRPALSPDPSWLGGLG</sequence>
<proteinExistence type="predicted"/>
<dbReference type="EMBL" id="JAANNP010000002">
    <property type="protein sequence ID" value="NHC13486.1"/>
    <property type="molecule type" value="Genomic_DNA"/>
</dbReference>
<evidence type="ECO:0000313" key="2">
    <source>
        <dbReference type="EMBL" id="NHC13486.1"/>
    </source>
</evidence>
<accession>A0ABX0GUV0</accession>
<dbReference type="RefSeq" id="WP_166279940.1">
    <property type="nucleotide sequence ID" value="NZ_JAANNP010000002.1"/>
</dbReference>
<feature type="region of interest" description="Disordered" evidence="1">
    <location>
        <begin position="1"/>
        <end position="50"/>
    </location>
</feature>
<evidence type="ECO:0000256" key="1">
    <source>
        <dbReference type="SAM" id="MobiDB-lite"/>
    </source>
</evidence>
<dbReference type="Proteomes" id="UP000800981">
    <property type="component" value="Unassembled WGS sequence"/>
</dbReference>